<evidence type="ECO:0000313" key="1">
    <source>
        <dbReference type="EMBL" id="PRP91146.1"/>
    </source>
</evidence>
<keyword evidence="2" id="KW-1185">Reference proteome</keyword>
<dbReference type="PANTHER" id="PTHR23248:SF9">
    <property type="entry name" value="PHOSPHOLIPID SCRAMBLASE"/>
    <property type="match status" value="1"/>
</dbReference>
<comment type="caution">
    <text evidence="1">The sequence shown here is derived from an EMBL/GenBank/DDBJ whole genome shotgun (WGS) entry which is preliminary data.</text>
</comment>
<dbReference type="AlphaFoldDB" id="A0A2S9XE55"/>
<dbReference type="PANTHER" id="PTHR23248">
    <property type="entry name" value="PHOSPHOLIPID SCRAMBLASE-RELATED"/>
    <property type="match status" value="1"/>
</dbReference>
<accession>A0A2S9XE55</accession>
<name>A0A2S9XE55_9BACT</name>
<dbReference type="EMBL" id="PVNK01000255">
    <property type="protein sequence ID" value="PRP91146.1"/>
    <property type="molecule type" value="Genomic_DNA"/>
</dbReference>
<dbReference type="SUPFAM" id="SSF54518">
    <property type="entry name" value="Tubby C-terminal domain-like"/>
    <property type="match status" value="1"/>
</dbReference>
<dbReference type="Proteomes" id="UP000237968">
    <property type="component" value="Unassembled WGS sequence"/>
</dbReference>
<sequence>MSLPAVVRTESLIIRQHKELTEVFTNMETANRYSIELPSGEAVMHAAELGEGAMALLTRSFLKARRPFRMTVHDTTDASTLELHRPWRWLFSRLDVVAGDGQALGSIQQRFSVLTKQFSVLDPSGAELATLHGPVFRPWTFRVLVRGQEVGKITKEWSSLLEEAFTDADTFGVQFSSAMSPQLRALVLAATFLIDFLYFENRD</sequence>
<dbReference type="GO" id="GO:0005886">
    <property type="term" value="C:plasma membrane"/>
    <property type="evidence" value="ECO:0007669"/>
    <property type="project" value="TreeGrafter"/>
</dbReference>
<dbReference type="InterPro" id="IPR005552">
    <property type="entry name" value="Scramblase"/>
</dbReference>
<proteinExistence type="predicted"/>
<dbReference type="Pfam" id="PF03803">
    <property type="entry name" value="Scramblase"/>
    <property type="match status" value="1"/>
</dbReference>
<gene>
    <name evidence="1" type="ORF">ENSA5_58060</name>
</gene>
<dbReference type="GO" id="GO:0017128">
    <property type="term" value="F:phospholipid scramblase activity"/>
    <property type="evidence" value="ECO:0007669"/>
    <property type="project" value="InterPro"/>
</dbReference>
<dbReference type="OrthoDB" id="652307at2"/>
<protein>
    <submittedName>
        <fullName evidence="1">Scramblase</fullName>
    </submittedName>
</protein>
<evidence type="ECO:0000313" key="2">
    <source>
        <dbReference type="Proteomes" id="UP000237968"/>
    </source>
</evidence>
<dbReference type="InterPro" id="IPR025659">
    <property type="entry name" value="Tubby-like_C"/>
</dbReference>
<dbReference type="RefSeq" id="WP_106395014.1">
    <property type="nucleotide sequence ID" value="NZ_PVNK01000255.1"/>
</dbReference>
<reference evidence="1 2" key="1">
    <citation type="submission" date="2018-03" db="EMBL/GenBank/DDBJ databases">
        <title>Draft Genome Sequences of the Obligatory Marine Myxobacteria Enhygromyxa salina SWB005.</title>
        <authorList>
            <person name="Poehlein A."/>
            <person name="Moghaddam J.A."/>
            <person name="Harms H."/>
            <person name="Alanjari M."/>
            <person name="Koenig G.M."/>
            <person name="Daniel R."/>
            <person name="Schaeberle T.F."/>
        </authorList>
    </citation>
    <scope>NUCLEOTIDE SEQUENCE [LARGE SCALE GENOMIC DNA]</scope>
    <source>
        <strain evidence="1 2">SWB005</strain>
    </source>
</reference>
<organism evidence="1 2">
    <name type="scientific">Enhygromyxa salina</name>
    <dbReference type="NCBI Taxonomy" id="215803"/>
    <lineage>
        <taxon>Bacteria</taxon>
        <taxon>Pseudomonadati</taxon>
        <taxon>Myxococcota</taxon>
        <taxon>Polyangia</taxon>
        <taxon>Nannocystales</taxon>
        <taxon>Nannocystaceae</taxon>
        <taxon>Enhygromyxa</taxon>
    </lineage>
</organism>